<dbReference type="InterPro" id="IPR000421">
    <property type="entry name" value="FA58C"/>
</dbReference>
<protein>
    <submittedName>
        <fullName evidence="4">F5/8 type C domain-containing protein</fullName>
    </submittedName>
</protein>
<evidence type="ECO:0000313" key="2">
    <source>
        <dbReference type="EMBL" id="VDP49733.1"/>
    </source>
</evidence>
<reference evidence="4" key="1">
    <citation type="submission" date="2016-06" db="UniProtKB">
        <authorList>
            <consortium name="WormBaseParasite"/>
        </authorList>
    </citation>
    <scope>IDENTIFICATION</scope>
</reference>
<dbReference type="AlphaFoldDB" id="A0A183KCE3"/>
<evidence type="ECO:0000313" key="3">
    <source>
        <dbReference type="Proteomes" id="UP000279833"/>
    </source>
</evidence>
<feature type="domain" description="F5/8 type C" evidence="1">
    <location>
        <begin position="1"/>
        <end position="94"/>
    </location>
</feature>
<reference evidence="2 3" key="2">
    <citation type="submission" date="2018-11" db="EMBL/GenBank/DDBJ databases">
        <authorList>
            <consortium name="Pathogen Informatics"/>
        </authorList>
    </citation>
    <scope>NUCLEOTIDE SEQUENCE [LARGE SCALE GENOMIC DNA]</scope>
    <source>
        <strain evidence="2">Dakar</strain>
        <strain evidence="3">Dakar, Senegal</strain>
    </source>
</reference>
<keyword evidence="3" id="KW-1185">Reference proteome</keyword>
<sequence length="94" mass="10469">MSDDDSSPSISPFVVFASKEEISGAWCPAKLIHKELDEWLQVDFGALKLIKVLFSEGGGLNQIRSFKMCVYLCGSITNLVLQSKRFFKGFALPH</sequence>
<name>A0A183KCE3_9TREM</name>
<organism evidence="4">
    <name type="scientific">Schistosoma curassoni</name>
    <dbReference type="NCBI Taxonomy" id="6186"/>
    <lineage>
        <taxon>Eukaryota</taxon>
        <taxon>Metazoa</taxon>
        <taxon>Spiralia</taxon>
        <taxon>Lophotrochozoa</taxon>
        <taxon>Platyhelminthes</taxon>
        <taxon>Trematoda</taxon>
        <taxon>Digenea</taxon>
        <taxon>Strigeidida</taxon>
        <taxon>Schistosomatoidea</taxon>
        <taxon>Schistosomatidae</taxon>
        <taxon>Schistosoma</taxon>
    </lineage>
</organism>
<gene>
    <name evidence="2" type="ORF">SCUD_LOCUS12683</name>
</gene>
<dbReference type="PROSITE" id="PS50022">
    <property type="entry name" value="FA58C_3"/>
    <property type="match status" value="1"/>
</dbReference>
<evidence type="ECO:0000259" key="1">
    <source>
        <dbReference type="PROSITE" id="PS50022"/>
    </source>
</evidence>
<dbReference type="WBParaSite" id="SCUD_0001268601-mRNA-1">
    <property type="protein sequence ID" value="SCUD_0001268601-mRNA-1"/>
    <property type="gene ID" value="SCUD_0001268601"/>
</dbReference>
<dbReference type="Proteomes" id="UP000279833">
    <property type="component" value="Unassembled WGS sequence"/>
</dbReference>
<dbReference type="EMBL" id="UZAK01035298">
    <property type="protein sequence ID" value="VDP49733.1"/>
    <property type="molecule type" value="Genomic_DNA"/>
</dbReference>
<dbReference type="Gene3D" id="2.60.120.260">
    <property type="entry name" value="Galactose-binding domain-like"/>
    <property type="match status" value="1"/>
</dbReference>
<proteinExistence type="predicted"/>
<evidence type="ECO:0000313" key="4">
    <source>
        <dbReference type="WBParaSite" id="SCUD_0001268601-mRNA-1"/>
    </source>
</evidence>
<accession>A0A183KCE3</accession>